<dbReference type="OrthoDB" id="2618192at2759"/>
<reference evidence="1 2" key="1">
    <citation type="submission" date="2014-04" db="EMBL/GenBank/DDBJ databases">
        <authorList>
            <consortium name="DOE Joint Genome Institute"/>
            <person name="Kuo A."/>
            <person name="Ruytinx J."/>
            <person name="Rineau F."/>
            <person name="Colpaert J."/>
            <person name="Kohler A."/>
            <person name="Nagy L.G."/>
            <person name="Floudas D."/>
            <person name="Copeland A."/>
            <person name="Barry K.W."/>
            <person name="Cichocki N."/>
            <person name="Veneault-Fourrey C."/>
            <person name="LaButti K."/>
            <person name="Lindquist E.A."/>
            <person name="Lipzen A."/>
            <person name="Lundell T."/>
            <person name="Morin E."/>
            <person name="Murat C."/>
            <person name="Sun H."/>
            <person name="Tunlid A."/>
            <person name="Henrissat B."/>
            <person name="Grigoriev I.V."/>
            <person name="Hibbett D.S."/>
            <person name="Martin F."/>
            <person name="Nordberg H.P."/>
            <person name="Cantor M.N."/>
            <person name="Hua S.X."/>
        </authorList>
    </citation>
    <scope>NUCLEOTIDE SEQUENCE [LARGE SCALE GENOMIC DNA]</scope>
    <source>
        <strain evidence="1 2">UH-Slu-Lm8-n1</strain>
    </source>
</reference>
<accession>A0A0D0A739</accession>
<dbReference type="HOGENOM" id="CLU_2470594_0_0_1"/>
<dbReference type="STRING" id="930992.A0A0D0A739"/>
<reference evidence="2" key="2">
    <citation type="submission" date="2015-01" db="EMBL/GenBank/DDBJ databases">
        <title>Evolutionary Origins and Diversification of the Mycorrhizal Mutualists.</title>
        <authorList>
            <consortium name="DOE Joint Genome Institute"/>
            <consortium name="Mycorrhizal Genomics Consortium"/>
            <person name="Kohler A."/>
            <person name="Kuo A."/>
            <person name="Nagy L.G."/>
            <person name="Floudas D."/>
            <person name="Copeland A."/>
            <person name="Barry K.W."/>
            <person name="Cichocki N."/>
            <person name="Veneault-Fourrey C."/>
            <person name="LaButti K."/>
            <person name="Lindquist E.A."/>
            <person name="Lipzen A."/>
            <person name="Lundell T."/>
            <person name="Morin E."/>
            <person name="Murat C."/>
            <person name="Riley R."/>
            <person name="Ohm R."/>
            <person name="Sun H."/>
            <person name="Tunlid A."/>
            <person name="Henrissat B."/>
            <person name="Grigoriev I.V."/>
            <person name="Hibbett D.S."/>
            <person name="Martin F."/>
        </authorList>
    </citation>
    <scope>NUCLEOTIDE SEQUENCE [LARGE SCALE GENOMIC DNA]</scope>
    <source>
        <strain evidence="2">UH-Slu-Lm8-n1</strain>
    </source>
</reference>
<evidence type="ECO:0000313" key="1">
    <source>
        <dbReference type="EMBL" id="KIK33959.1"/>
    </source>
</evidence>
<dbReference type="EMBL" id="KN835835">
    <property type="protein sequence ID" value="KIK33959.1"/>
    <property type="molecule type" value="Genomic_DNA"/>
</dbReference>
<sequence length="88" mass="10110">MSEGDFGQSEGNCTLSWIWKARGVAVIREDGEAVLSEALRIEWCKSRARANRWWEEQANQRTVLAAPEQEGIEGYVKRQAALRRAMWD</sequence>
<protein>
    <submittedName>
        <fullName evidence="1">Uncharacterized protein</fullName>
    </submittedName>
</protein>
<name>A0A0D0A739_9AGAM</name>
<dbReference type="Proteomes" id="UP000054485">
    <property type="component" value="Unassembled WGS sequence"/>
</dbReference>
<organism evidence="1 2">
    <name type="scientific">Suillus luteus UH-Slu-Lm8-n1</name>
    <dbReference type="NCBI Taxonomy" id="930992"/>
    <lineage>
        <taxon>Eukaryota</taxon>
        <taxon>Fungi</taxon>
        <taxon>Dikarya</taxon>
        <taxon>Basidiomycota</taxon>
        <taxon>Agaricomycotina</taxon>
        <taxon>Agaricomycetes</taxon>
        <taxon>Agaricomycetidae</taxon>
        <taxon>Boletales</taxon>
        <taxon>Suillineae</taxon>
        <taxon>Suillaceae</taxon>
        <taxon>Suillus</taxon>
    </lineage>
</organism>
<dbReference type="InParanoid" id="A0A0D0A739"/>
<proteinExistence type="predicted"/>
<dbReference type="AlphaFoldDB" id="A0A0D0A739"/>
<evidence type="ECO:0000313" key="2">
    <source>
        <dbReference type="Proteomes" id="UP000054485"/>
    </source>
</evidence>
<gene>
    <name evidence="1" type="ORF">CY34DRAFT_18039</name>
</gene>
<keyword evidence="2" id="KW-1185">Reference proteome</keyword>